<evidence type="ECO:0000313" key="4">
    <source>
        <dbReference type="Proteomes" id="UP000199541"/>
    </source>
</evidence>
<accession>A0AAN5A003</accession>
<feature type="chain" id="PRO_5042946150" evidence="1">
    <location>
        <begin position="26"/>
        <end position="123"/>
    </location>
</feature>
<name>A0AAN5A003_9RHOB</name>
<proteinExistence type="predicted"/>
<organism evidence="2 5">
    <name type="scientific">Allgaiera indica</name>
    <dbReference type="NCBI Taxonomy" id="765699"/>
    <lineage>
        <taxon>Bacteria</taxon>
        <taxon>Pseudomonadati</taxon>
        <taxon>Pseudomonadota</taxon>
        <taxon>Alphaproteobacteria</taxon>
        <taxon>Rhodobacterales</taxon>
        <taxon>Paracoccaceae</taxon>
        <taxon>Allgaiera</taxon>
    </lineage>
</organism>
<dbReference type="EMBL" id="BNAB01000009">
    <property type="protein sequence ID" value="GHE02347.1"/>
    <property type="molecule type" value="Genomic_DNA"/>
</dbReference>
<dbReference type="EMBL" id="FNOB01000013">
    <property type="protein sequence ID" value="SDX31211.1"/>
    <property type="molecule type" value="Genomic_DNA"/>
</dbReference>
<dbReference type="Proteomes" id="UP000634647">
    <property type="component" value="Unassembled WGS sequence"/>
</dbReference>
<evidence type="ECO:0000313" key="5">
    <source>
        <dbReference type="Proteomes" id="UP000634647"/>
    </source>
</evidence>
<dbReference type="Proteomes" id="UP000199541">
    <property type="component" value="Unassembled WGS sequence"/>
</dbReference>
<keyword evidence="1" id="KW-0732">Signal</keyword>
<evidence type="ECO:0000313" key="3">
    <source>
        <dbReference type="EMBL" id="SDX31211.1"/>
    </source>
</evidence>
<feature type="signal peptide" evidence="1">
    <location>
        <begin position="1"/>
        <end position="25"/>
    </location>
</feature>
<reference evidence="2" key="1">
    <citation type="journal article" date="2014" name="Int. J. Syst. Evol. Microbiol.">
        <title>Complete genome sequence of Corynebacterium casei LMG S-19264T (=DSM 44701T), isolated from a smear-ripened cheese.</title>
        <authorList>
            <consortium name="US DOE Joint Genome Institute (JGI-PGF)"/>
            <person name="Walter F."/>
            <person name="Albersmeier A."/>
            <person name="Kalinowski J."/>
            <person name="Ruckert C."/>
        </authorList>
    </citation>
    <scope>NUCLEOTIDE SEQUENCE</scope>
    <source>
        <strain evidence="2">CGMCC 1.10859</strain>
    </source>
</reference>
<reference evidence="3 4" key="2">
    <citation type="submission" date="2016-10" db="EMBL/GenBank/DDBJ databases">
        <authorList>
            <person name="Varghese N."/>
            <person name="Submissions S."/>
        </authorList>
    </citation>
    <scope>NUCLEOTIDE SEQUENCE [LARGE SCALE GENOMIC DNA]</scope>
    <source>
        <strain evidence="3 4">DSM 24802</strain>
    </source>
</reference>
<evidence type="ECO:0000313" key="2">
    <source>
        <dbReference type="EMBL" id="GHE02347.1"/>
    </source>
</evidence>
<reference evidence="2" key="3">
    <citation type="submission" date="2023-06" db="EMBL/GenBank/DDBJ databases">
        <authorList>
            <person name="Sun Q."/>
            <person name="Zhou Y."/>
        </authorList>
    </citation>
    <scope>NUCLEOTIDE SEQUENCE</scope>
    <source>
        <strain evidence="2">CGMCC 1.10859</strain>
    </source>
</reference>
<dbReference type="AlphaFoldDB" id="A0AAN5A003"/>
<protein>
    <submittedName>
        <fullName evidence="2">Uncharacterized protein</fullName>
    </submittedName>
</protein>
<comment type="caution">
    <text evidence="2">The sequence shown here is derived from an EMBL/GenBank/DDBJ whole genome shotgun (WGS) entry which is preliminary data.</text>
</comment>
<gene>
    <name evidence="2" type="ORF">GCM10008024_21440</name>
    <name evidence="3" type="ORF">SAMN05444006_113112</name>
</gene>
<evidence type="ECO:0000256" key="1">
    <source>
        <dbReference type="SAM" id="SignalP"/>
    </source>
</evidence>
<keyword evidence="4" id="KW-1185">Reference proteome</keyword>
<sequence length="123" mass="13659">MSSRRMPHFLVWIAVSVLECSTAFAQSAVPLPLPEGVPANCQSPMALYQMMHDIQLTVGNRIGLQLVDLRNPKTIRIDGSKGFWECQVVTVWSAGPKVLGDFKVYRNAIGKEVYSWDGLRAVP</sequence>